<dbReference type="InterPro" id="IPR005084">
    <property type="entry name" value="CBM6"/>
</dbReference>
<dbReference type="PRINTS" id="PR00133">
    <property type="entry name" value="GLHYDRLASE3"/>
</dbReference>
<feature type="compositionally biased region" description="Low complexity" evidence="8">
    <location>
        <begin position="627"/>
        <end position="639"/>
    </location>
</feature>
<dbReference type="PROSITE" id="PS00775">
    <property type="entry name" value="GLYCOSYL_HYDROL_F3"/>
    <property type="match status" value="1"/>
</dbReference>
<dbReference type="EC" id="3.2.1.21" evidence="3"/>
<dbReference type="RefSeq" id="WP_239123837.1">
    <property type="nucleotide sequence ID" value="NZ_BONY01000016.1"/>
</dbReference>
<evidence type="ECO:0000256" key="1">
    <source>
        <dbReference type="ARBA" id="ARBA00000448"/>
    </source>
</evidence>
<dbReference type="Pfam" id="PF00933">
    <property type="entry name" value="Glyco_hydro_3"/>
    <property type="match status" value="1"/>
</dbReference>
<dbReference type="AlphaFoldDB" id="A0A8J3Q6M8"/>
<evidence type="ECO:0000256" key="9">
    <source>
        <dbReference type="SAM" id="SignalP"/>
    </source>
</evidence>
<evidence type="ECO:0000259" key="10">
    <source>
        <dbReference type="PROSITE" id="PS51175"/>
    </source>
</evidence>
<keyword evidence="5 7" id="KW-0378">Hydrolase</keyword>
<dbReference type="GO" id="GO:0030246">
    <property type="term" value="F:carbohydrate binding"/>
    <property type="evidence" value="ECO:0007669"/>
    <property type="project" value="InterPro"/>
</dbReference>
<evidence type="ECO:0000256" key="4">
    <source>
        <dbReference type="ARBA" id="ARBA00022729"/>
    </source>
</evidence>
<gene>
    <name evidence="11" type="ORF">Rhe02_30950</name>
</gene>
<protein>
    <recommendedName>
        <fullName evidence="3">beta-glucosidase</fullName>
        <ecNumber evidence="3">3.2.1.21</ecNumber>
    </recommendedName>
</protein>
<keyword evidence="6 7" id="KW-0326">Glycosidase</keyword>
<comment type="catalytic activity">
    <reaction evidence="1">
        <text>Hydrolysis of terminal, non-reducing beta-D-glucosyl residues with release of beta-D-glucose.</text>
        <dbReference type="EC" id="3.2.1.21"/>
    </reaction>
</comment>
<dbReference type="Pfam" id="PF01915">
    <property type="entry name" value="Glyco_hydro_3_C"/>
    <property type="match status" value="1"/>
</dbReference>
<dbReference type="Gene3D" id="3.40.50.1700">
    <property type="entry name" value="Glycoside hydrolase family 3 C-terminal domain"/>
    <property type="match status" value="1"/>
</dbReference>
<dbReference type="Gene3D" id="2.60.120.260">
    <property type="entry name" value="Galactose-binding domain-like"/>
    <property type="match status" value="2"/>
</dbReference>
<evidence type="ECO:0000256" key="3">
    <source>
        <dbReference type="ARBA" id="ARBA00012744"/>
    </source>
</evidence>
<dbReference type="SUPFAM" id="SSF49785">
    <property type="entry name" value="Galactose-binding domain-like"/>
    <property type="match status" value="2"/>
</dbReference>
<dbReference type="InterPro" id="IPR019800">
    <property type="entry name" value="Glyco_hydro_3_AS"/>
</dbReference>
<feature type="region of interest" description="Disordered" evidence="8">
    <location>
        <begin position="624"/>
        <end position="643"/>
    </location>
</feature>
<dbReference type="GO" id="GO:0008422">
    <property type="term" value="F:beta-glucosidase activity"/>
    <property type="evidence" value="ECO:0007669"/>
    <property type="project" value="UniProtKB-EC"/>
</dbReference>
<organism evidence="11 12">
    <name type="scientific">Rhizocola hellebori</name>
    <dbReference type="NCBI Taxonomy" id="1392758"/>
    <lineage>
        <taxon>Bacteria</taxon>
        <taxon>Bacillati</taxon>
        <taxon>Actinomycetota</taxon>
        <taxon>Actinomycetes</taxon>
        <taxon>Micromonosporales</taxon>
        <taxon>Micromonosporaceae</taxon>
        <taxon>Rhizocola</taxon>
    </lineage>
</organism>
<name>A0A8J3Q6M8_9ACTN</name>
<dbReference type="CDD" id="cd04084">
    <property type="entry name" value="CBM6_xylanase-like"/>
    <property type="match status" value="2"/>
</dbReference>
<feature type="chain" id="PRO_5035188594" description="beta-glucosidase" evidence="9">
    <location>
        <begin position="29"/>
        <end position="885"/>
    </location>
</feature>
<dbReference type="SUPFAM" id="SSF51445">
    <property type="entry name" value="(Trans)glycosidases"/>
    <property type="match status" value="1"/>
</dbReference>
<dbReference type="Gene3D" id="3.20.20.300">
    <property type="entry name" value="Glycoside hydrolase, family 3, N-terminal domain"/>
    <property type="match status" value="1"/>
</dbReference>
<evidence type="ECO:0000256" key="6">
    <source>
        <dbReference type="ARBA" id="ARBA00023295"/>
    </source>
</evidence>
<dbReference type="InterPro" id="IPR036881">
    <property type="entry name" value="Glyco_hydro_3_C_sf"/>
</dbReference>
<dbReference type="Proteomes" id="UP000612899">
    <property type="component" value="Unassembled WGS sequence"/>
</dbReference>
<evidence type="ECO:0000256" key="5">
    <source>
        <dbReference type="ARBA" id="ARBA00022801"/>
    </source>
</evidence>
<evidence type="ECO:0000256" key="7">
    <source>
        <dbReference type="RuleBase" id="RU361161"/>
    </source>
</evidence>
<proteinExistence type="inferred from homology"/>
<dbReference type="PANTHER" id="PTHR30620:SF16">
    <property type="entry name" value="LYSOSOMAL BETA GLUCOSIDASE"/>
    <property type="match status" value="1"/>
</dbReference>
<dbReference type="InterPro" id="IPR008979">
    <property type="entry name" value="Galactose-bd-like_sf"/>
</dbReference>
<evidence type="ECO:0000256" key="8">
    <source>
        <dbReference type="SAM" id="MobiDB-lite"/>
    </source>
</evidence>
<dbReference type="PROSITE" id="PS51175">
    <property type="entry name" value="CBM6"/>
    <property type="match status" value="2"/>
</dbReference>
<evidence type="ECO:0000313" key="12">
    <source>
        <dbReference type="Proteomes" id="UP000612899"/>
    </source>
</evidence>
<dbReference type="Pfam" id="PF03422">
    <property type="entry name" value="CBM_6"/>
    <property type="match status" value="2"/>
</dbReference>
<evidence type="ECO:0000256" key="2">
    <source>
        <dbReference type="ARBA" id="ARBA00005336"/>
    </source>
</evidence>
<sequence>MIRSGWRISLFTALTVAMASVGFVPATAAALPYQDPSLPVATRVADLLPRMTLDEKLGQMTQAERAAVSNADITNFRLGSLLSGGGSAPSPNNATSWANMYDNFQNAALATPLGIPMVYGVDAVHGHNNVIGATIFPHNIGLGATRDQALVQSIGRAVAEEVSGTGIDWDFAPCLCVARNDRWGRTYESFGEKPELPTQMASIITGLQGSALNGPASVMATAKHYVGDGGTTNGTDQGNTQLTEAELRAIHLPPFQEAVRRNVGSVMISYSSWNGVKLHGQQFLITTVLKGELGFSGFVVSDWNGIDQIDGAAGFTATEVRTAVNAGIDMVMVPNDWRNFISLLRTEVQAGRVTMARIDDANRRILTKKFELGLFERPLTDRTYTSTVGNAAHRSLARQAVQKSQVLLKNAGNVLPLATANNRIFVAGKSADNIGNQSGGWTVSWQGGSGNVTPGTSILQGIRNTVAASTVVTYNQSGAGIDSSYRAAIAVVGETPYAEGAGDRPGAMGLDTADLNTINTLRASGVPVIVVLVSGRPLDIASQLPNWNALMAAWLPGTEGQGVADVLFNVAAPTGKLPMTWMSSASQQPINDGDGKAPLFAYGFGLSYGTTQPPPSAFSQIQAESYTTQSGTQLETTTDTGGGQDVGHIAPGDNLAYNLAFGSTSPATVVTRIASGATVSGTIQYRLDSTTGPIIASVPVSSTGGWQNWISATTTLSGSATGDHLVYLTFTGTGGDFVNINWLQFQAGSGMPNAYNVRQAESFSSQSGIQTETTTDTGGGQNIGWIAPGDWAAYSNVDFGIPTALSVLTRIASGATATGTIQYRLDSTTGPIIASVAVNNTGGWQAWTTATTNLSGSATGVHTVYLTFTGSGGDFANINWFQFQR</sequence>
<dbReference type="PANTHER" id="PTHR30620">
    <property type="entry name" value="PERIPLASMIC BETA-GLUCOSIDASE-RELATED"/>
    <property type="match status" value="1"/>
</dbReference>
<dbReference type="EMBL" id="BONY01000016">
    <property type="protein sequence ID" value="GIH05028.1"/>
    <property type="molecule type" value="Genomic_DNA"/>
</dbReference>
<feature type="domain" description="CBM6" evidence="10">
    <location>
        <begin position="619"/>
        <end position="746"/>
    </location>
</feature>
<feature type="domain" description="CBM6" evidence="10">
    <location>
        <begin position="756"/>
        <end position="884"/>
    </location>
</feature>
<keyword evidence="4 9" id="KW-0732">Signal</keyword>
<dbReference type="InterPro" id="IPR036962">
    <property type="entry name" value="Glyco_hydro_3_N_sf"/>
</dbReference>
<dbReference type="GO" id="GO:0009251">
    <property type="term" value="P:glucan catabolic process"/>
    <property type="evidence" value="ECO:0007669"/>
    <property type="project" value="TreeGrafter"/>
</dbReference>
<dbReference type="InterPro" id="IPR001764">
    <property type="entry name" value="Glyco_hydro_3_N"/>
</dbReference>
<dbReference type="SUPFAM" id="SSF52279">
    <property type="entry name" value="Beta-D-glucan exohydrolase, C-terminal domain"/>
    <property type="match status" value="1"/>
</dbReference>
<feature type="signal peptide" evidence="9">
    <location>
        <begin position="1"/>
        <end position="28"/>
    </location>
</feature>
<evidence type="ECO:0000313" key="11">
    <source>
        <dbReference type="EMBL" id="GIH05028.1"/>
    </source>
</evidence>
<dbReference type="SMART" id="SM00606">
    <property type="entry name" value="CBD_IV"/>
    <property type="match status" value="2"/>
</dbReference>
<accession>A0A8J3Q6M8</accession>
<comment type="similarity">
    <text evidence="2 7">Belongs to the glycosyl hydrolase 3 family.</text>
</comment>
<dbReference type="InterPro" id="IPR051915">
    <property type="entry name" value="Cellulose_Degrad_GH3"/>
</dbReference>
<dbReference type="InterPro" id="IPR006584">
    <property type="entry name" value="Cellulose-bd_IV"/>
</dbReference>
<dbReference type="InterPro" id="IPR017853">
    <property type="entry name" value="GH"/>
</dbReference>
<dbReference type="InterPro" id="IPR002772">
    <property type="entry name" value="Glyco_hydro_3_C"/>
</dbReference>
<keyword evidence="12" id="KW-1185">Reference proteome</keyword>
<reference evidence="11" key="1">
    <citation type="submission" date="2021-01" db="EMBL/GenBank/DDBJ databases">
        <title>Whole genome shotgun sequence of Rhizocola hellebori NBRC 109834.</title>
        <authorList>
            <person name="Komaki H."/>
            <person name="Tamura T."/>
        </authorList>
    </citation>
    <scope>NUCLEOTIDE SEQUENCE</scope>
    <source>
        <strain evidence="11">NBRC 109834</strain>
    </source>
</reference>
<comment type="caution">
    <text evidence="11">The sequence shown here is derived from an EMBL/GenBank/DDBJ whole genome shotgun (WGS) entry which is preliminary data.</text>
</comment>